<accession>A0AAC8QI23</accession>
<evidence type="ECO:0000313" key="4">
    <source>
        <dbReference type="Proteomes" id="UP000256345"/>
    </source>
</evidence>
<name>A0AAC8QI23_9BACT</name>
<sequence length="57" mass="5855">MKKELNLDAELKVGPSGSFIVDVDGTPVVKKESVAFPTEQEIVAAVSKVVGGPQAGS</sequence>
<dbReference type="EMBL" id="QUMU01000007">
    <property type="protein sequence ID" value="REG29637.1"/>
    <property type="molecule type" value="Genomic_DNA"/>
</dbReference>
<reference evidence="1 3" key="1">
    <citation type="submission" date="2015-05" db="EMBL/GenBank/DDBJ databases">
        <title>Genome assembly of Archangium gephyra DSM 2261.</title>
        <authorList>
            <person name="Sharma G."/>
            <person name="Subramanian S."/>
        </authorList>
    </citation>
    <scope>NUCLEOTIDE SEQUENCE [LARGE SCALE GENOMIC DNA]</scope>
    <source>
        <strain evidence="1 3">DSM 2261</strain>
    </source>
</reference>
<dbReference type="Proteomes" id="UP000256345">
    <property type="component" value="Unassembled WGS sequence"/>
</dbReference>
<dbReference type="AlphaFoldDB" id="A0AAC8QI23"/>
<gene>
    <name evidence="1" type="ORF">AA314_09515</name>
    <name evidence="2" type="ORF">ATI61_107333</name>
</gene>
<organism evidence="1 3">
    <name type="scientific">Archangium gephyra</name>
    <dbReference type="NCBI Taxonomy" id="48"/>
    <lineage>
        <taxon>Bacteria</taxon>
        <taxon>Pseudomonadati</taxon>
        <taxon>Myxococcota</taxon>
        <taxon>Myxococcia</taxon>
        <taxon>Myxococcales</taxon>
        <taxon>Cystobacterineae</taxon>
        <taxon>Archangiaceae</taxon>
        <taxon>Archangium</taxon>
    </lineage>
</organism>
<evidence type="ECO:0000313" key="1">
    <source>
        <dbReference type="EMBL" id="AKJ07889.1"/>
    </source>
</evidence>
<reference evidence="2 4" key="2">
    <citation type="submission" date="2018-08" db="EMBL/GenBank/DDBJ databases">
        <title>Genomic Encyclopedia of Archaeal and Bacterial Type Strains, Phase II (KMG-II): from individual species to whole genera.</title>
        <authorList>
            <person name="Goeker M."/>
        </authorList>
    </citation>
    <scope>NUCLEOTIDE SEQUENCE [LARGE SCALE GENOMIC DNA]</scope>
    <source>
        <strain evidence="2 4">DSM 2261</strain>
    </source>
</reference>
<protein>
    <submittedName>
        <fullName evidence="2">Selenoprotein W-related protein</fullName>
    </submittedName>
</protein>
<proteinExistence type="predicted"/>
<dbReference type="KEGG" id="age:AA314_09515"/>
<keyword evidence="4" id="KW-1185">Reference proteome</keyword>
<dbReference type="EMBL" id="CP011509">
    <property type="protein sequence ID" value="AKJ07889.1"/>
    <property type="molecule type" value="Genomic_DNA"/>
</dbReference>
<evidence type="ECO:0000313" key="3">
    <source>
        <dbReference type="Proteomes" id="UP000035579"/>
    </source>
</evidence>
<dbReference type="RefSeq" id="WP_169800816.1">
    <property type="nucleotide sequence ID" value="NZ_CP011509.1"/>
</dbReference>
<dbReference type="Proteomes" id="UP000035579">
    <property type="component" value="Chromosome"/>
</dbReference>
<evidence type="ECO:0000313" key="2">
    <source>
        <dbReference type="EMBL" id="REG29637.1"/>
    </source>
</evidence>